<feature type="region of interest" description="Disordered" evidence="1">
    <location>
        <begin position="23"/>
        <end position="42"/>
    </location>
</feature>
<evidence type="ECO:0000313" key="2">
    <source>
        <dbReference type="EMBL" id="CAB3915662.1"/>
    </source>
</evidence>
<name>A0A6S7EK17_9BURK</name>
<accession>A0A6S7EK17</accession>
<sequence length="108" mass="11488">MRTACGATLIASQYFWREALAEGNGSGASSNAPPSEVTSAPTAYRGRFQAIDDATRESVAGRHYRVTSMNGAALEGTTDADGYTAWIESQSPDMLSLELLAHEQEEAS</sequence>
<evidence type="ECO:0000313" key="3">
    <source>
        <dbReference type="Proteomes" id="UP000494203"/>
    </source>
</evidence>
<reference evidence="2 3" key="1">
    <citation type="submission" date="2020-04" db="EMBL/GenBank/DDBJ databases">
        <authorList>
            <person name="De Canck E."/>
        </authorList>
    </citation>
    <scope>NUCLEOTIDE SEQUENCE [LARGE SCALE GENOMIC DNA]</scope>
    <source>
        <strain evidence="2 3">LMG 26788</strain>
    </source>
</reference>
<protein>
    <submittedName>
        <fullName evidence="2">Uncharacterized protein</fullName>
    </submittedName>
</protein>
<proteinExistence type="predicted"/>
<evidence type="ECO:0000256" key="1">
    <source>
        <dbReference type="SAM" id="MobiDB-lite"/>
    </source>
</evidence>
<dbReference type="RefSeq" id="WP_236757108.1">
    <property type="nucleotide sequence ID" value="NZ_CADIJV010000020.1"/>
</dbReference>
<keyword evidence="3" id="KW-1185">Reference proteome</keyword>
<organism evidence="2 3">
    <name type="scientific">Achromobacter pulmonis</name>
    <dbReference type="NCBI Taxonomy" id="1389932"/>
    <lineage>
        <taxon>Bacteria</taxon>
        <taxon>Pseudomonadati</taxon>
        <taxon>Pseudomonadota</taxon>
        <taxon>Betaproteobacteria</taxon>
        <taxon>Burkholderiales</taxon>
        <taxon>Alcaligenaceae</taxon>
        <taxon>Achromobacter</taxon>
    </lineage>
</organism>
<dbReference type="AlphaFoldDB" id="A0A6S7EK17"/>
<gene>
    <name evidence="2" type="ORF">LMG26788_05044</name>
</gene>
<dbReference type="EMBL" id="CADIKZ010000020">
    <property type="protein sequence ID" value="CAB3915662.1"/>
    <property type="molecule type" value="Genomic_DNA"/>
</dbReference>
<dbReference type="Proteomes" id="UP000494203">
    <property type="component" value="Unassembled WGS sequence"/>
</dbReference>
<feature type="compositionally biased region" description="Polar residues" evidence="1">
    <location>
        <begin position="27"/>
        <end position="41"/>
    </location>
</feature>